<evidence type="ECO:0000313" key="6">
    <source>
        <dbReference type="EMBL" id="MCL9819957.1"/>
    </source>
</evidence>
<evidence type="ECO:0000256" key="3">
    <source>
        <dbReference type="ARBA" id="ARBA00022989"/>
    </source>
</evidence>
<feature type="transmembrane region" description="Helical" evidence="5">
    <location>
        <begin position="83"/>
        <end position="110"/>
    </location>
</feature>
<dbReference type="RefSeq" id="WP_250604805.1">
    <property type="nucleotide sequence ID" value="NZ_JAMOKX010000006.1"/>
</dbReference>
<keyword evidence="3 5" id="KW-1133">Transmembrane helix</keyword>
<comment type="caution">
    <text evidence="6">The sequence shown here is derived from an EMBL/GenBank/DDBJ whole genome shotgun (WGS) entry which is preliminary data.</text>
</comment>
<gene>
    <name evidence="6" type="ORF">NCR95_07255</name>
</gene>
<dbReference type="Pfam" id="PF07264">
    <property type="entry name" value="EI24"/>
    <property type="match status" value="1"/>
</dbReference>
<organism evidence="6 7">
    <name type="scientific">Helicobacter colisuis</name>
    <dbReference type="NCBI Taxonomy" id="2949739"/>
    <lineage>
        <taxon>Bacteria</taxon>
        <taxon>Pseudomonadati</taxon>
        <taxon>Campylobacterota</taxon>
        <taxon>Epsilonproteobacteria</taxon>
        <taxon>Campylobacterales</taxon>
        <taxon>Helicobacteraceae</taxon>
        <taxon>Helicobacter</taxon>
    </lineage>
</organism>
<proteinExistence type="predicted"/>
<comment type="subcellular location">
    <subcellularLocation>
        <location evidence="1">Membrane</location>
        <topology evidence="1">Multi-pass membrane protein</topology>
    </subcellularLocation>
</comment>
<protein>
    <submittedName>
        <fullName evidence="6">EI24 domain-containing protein</fullName>
    </submittedName>
</protein>
<accession>A0ABT0TX09</accession>
<dbReference type="Proteomes" id="UP001057522">
    <property type="component" value="Unassembled WGS sequence"/>
</dbReference>
<dbReference type="EMBL" id="JAMOKX010000006">
    <property type="protein sequence ID" value="MCL9819957.1"/>
    <property type="molecule type" value="Genomic_DNA"/>
</dbReference>
<feature type="transmembrane region" description="Helical" evidence="5">
    <location>
        <begin position="156"/>
        <end position="174"/>
    </location>
</feature>
<name>A0ABT0TX09_9HELI</name>
<reference evidence="6" key="1">
    <citation type="submission" date="2022-06" db="EMBL/GenBank/DDBJ databases">
        <title>Helicobacter colisuis sp. nov.</title>
        <authorList>
            <person name="Papic B."/>
            <person name="Gruntar I."/>
        </authorList>
    </citation>
    <scope>NUCLEOTIDE SEQUENCE</scope>
    <source>
        <strain evidence="6">11154-15</strain>
    </source>
</reference>
<keyword evidence="7" id="KW-1185">Reference proteome</keyword>
<keyword evidence="4 5" id="KW-0472">Membrane</keyword>
<dbReference type="InterPro" id="IPR059112">
    <property type="entry name" value="CysZ/EI24"/>
</dbReference>
<evidence type="ECO:0000313" key="7">
    <source>
        <dbReference type="Proteomes" id="UP001057522"/>
    </source>
</evidence>
<feature type="transmembrane region" description="Helical" evidence="5">
    <location>
        <begin position="23"/>
        <end position="46"/>
    </location>
</feature>
<evidence type="ECO:0000256" key="2">
    <source>
        <dbReference type="ARBA" id="ARBA00022692"/>
    </source>
</evidence>
<evidence type="ECO:0000256" key="1">
    <source>
        <dbReference type="ARBA" id="ARBA00004141"/>
    </source>
</evidence>
<feature type="transmembrane region" description="Helical" evidence="5">
    <location>
        <begin position="131"/>
        <end position="150"/>
    </location>
</feature>
<evidence type="ECO:0000256" key="4">
    <source>
        <dbReference type="ARBA" id="ARBA00023136"/>
    </source>
</evidence>
<keyword evidence="2 5" id="KW-0812">Transmembrane</keyword>
<sequence>MGKSITQTPYYLQKAIKDFFKPFILKLALLPFIISLVFWITIFYFFSKNVMANLFELIQPYITIETSWLSWIQAPLEILTHTFLFVIIVIVFWLSQFLTLMLINAFLTPFVVKFIHKQHYSSILIQPDTNFFVSLLLLIIPYVIYAMLFLCLLPFYFIPPIWIIGITLLNYWLFSKRQVQDVGENIFSQQEFAPTKQTHKNAIRSLIIPLFLLSLIPFIGFFVPLFSSVALTHLFFHIKGDLKNGNSN</sequence>
<feature type="transmembrane region" description="Helical" evidence="5">
    <location>
        <begin position="206"/>
        <end position="226"/>
    </location>
</feature>
<evidence type="ECO:0000256" key="5">
    <source>
        <dbReference type="SAM" id="Phobius"/>
    </source>
</evidence>